<protein>
    <submittedName>
        <fullName evidence="2">Uncharacterized protein</fullName>
    </submittedName>
</protein>
<comment type="caution">
    <text evidence="2">The sequence shown here is derived from an EMBL/GenBank/DDBJ whole genome shotgun (WGS) entry which is preliminary data.</text>
</comment>
<evidence type="ECO:0000256" key="1">
    <source>
        <dbReference type="SAM" id="MobiDB-lite"/>
    </source>
</evidence>
<proteinExistence type="predicted"/>
<dbReference type="EMBL" id="ML978127">
    <property type="protein sequence ID" value="KAF2097701.1"/>
    <property type="molecule type" value="Genomic_DNA"/>
</dbReference>
<accession>A0A9P4I9J0</accession>
<feature type="region of interest" description="Disordered" evidence="1">
    <location>
        <begin position="62"/>
        <end position="110"/>
    </location>
</feature>
<organism evidence="2 3">
    <name type="scientific">Rhizodiscina lignyota</name>
    <dbReference type="NCBI Taxonomy" id="1504668"/>
    <lineage>
        <taxon>Eukaryota</taxon>
        <taxon>Fungi</taxon>
        <taxon>Dikarya</taxon>
        <taxon>Ascomycota</taxon>
        <taxon>Pezizomycotina</taxon>
        <taxon>Dothideomycetes</taxon>
        <taxon>Pleosporomycetidae</taxon>
        <taxon>Aulographales</taxon>
        <taxon>Rhizodiscinaceae</taxon>
        <taxon>Rhizodiscina</taxon>
    </lineage>
</organism>
<evidence type="ECO:0000313" key="2">
    <source>
        <dbReference type="EMBL" id="KAF2097701.1"/>
    </source>
</evidence>
<reference evidence="2" key="1">
    <citation type="journal article" date="2020" name="Stud. Mycol.">
        <title>101 Dothideomycetes genomes: a test case for predicting lifestyles and emergence of pathogens.</title>
        <authorList>
            <person name="Haridas S."/>
            <person name="Albert R."/>
            <person name="Binder M."/>
            <person name="Bloem J."/>
            <person name="Labutti K."/>
            <person name="Salamov A."/>
            <person name="Andreopoulos B."/>
            <person name="Baker S."/>
            <person name="Barry K."/>
            <person name="Bills G."/>
            <person name="Bluhm B."/>
            <person name="Cannon C."/>
            <person name="Castanera R."/>
            <person name="Culley D."/>
            <person name="Daum C."/>
            <person name="Ezra D."/>
            <person name="Gonzalez J."/>
            <person name="Henrissat B."/>
            <person name="Kuo A."/>
            <person name="Liang C."/>
            <person name="Lipzen A."/>
            <person name="Lutzoni F."/>
            <person name="Magnuson J."/>
            <person name="Mondo S."/>
            <person name="Nolan M."/>
            <person name="Ohm R."/>
            <person name="Pangilinan J."/>
            <person name="Park H.-J."/>
            <person name="Ramirez L."/>
            <person name="Alfaro M."/>
            <person name="Sun H."/>
            <person name="Tritt A."/>
            <person name="Yoshinaga Y."/>
            <person name="Zwiers L.-H."/>
            <person name="Turgeon B."/>
            <person name="Goodwin S."/>
            <person name="Spatafora J."/>
            <person name="Crous P."/>
            <person name="Grigoriev I."/>
        </authorList>
    </citation>
    <scope>NUCLEOTIDE SEQUENCE</scope>
    <source>
        <strain evidence="2">CBS 133067</strain>
    </source>
</reference>
<name>A0A9P4I9J0_9PEZI</name>
<keyword evidence="3" id="KW-1185">Reference proteome</keyword>
<feature type="compositionally biased region" description="Polar residues" evidence="1">
    <location>
        <begin position="80"/>
        <end position="101"/>
    </location>
</feature>
<evidence type="ECO:0000313" key="3">
    <source>
        <dbReference type="Proteomes" id="UP000799772"/>
    </source>
</evidence>
<feature type="region of interest" description="Disordered" evidence="1">
    <location>
        <begin position="123"/>
        <end position="154"/>
    </location>
</feature>
<dbReference type="Proteomes" id="UP000799772">
    <property type="component" value="Unassembled WGS sequence"/>
</dbReference>
<dbReference type="AlphaFoldDB" id="A0A9P4I9J0"/>
<gene>
    <name evidence="2" type="ORF">NA57DRAFT_56889</name>
</gene>
<dbReference type="OrthoDB" id="3941683at2759"/>
<sequence>MLPQNILYALVSTGLISAVPLNINLGAYSPALVVGDGEISFGGAQNAGELMETLASGAATAGQRQGGAAAGEGQKAAITQGPNPALTGQSATPDTPGNEAQANDVLPDTPEVQVVDSKTDAVGGMISKGINPSVKMPSSDLLPRPNMHKRSEPSLEIREPDLPASDAKLIRREIQGFREALNFAINAMKNQPEVELGTGQEGSGVGVIVNPGLNVPAGSPAAGRTNPPAQGAVPSTEKARRYVMPGAPMGATGDQTKSGITLMAIAEI</sequence>